<feature type="transmembrane region" description="Helical" evidence="1">
    <location>
        <begin position="288"/>
        <end position="307"/>
    </location>
</feature>
<feature type="domain" description="Lnb-like transmembrane" evidence="3">
    <location>
        <begin position="255"/>
        <end position="387"/>
    </location>
</feature>
<dbReference type="Proteomes" id="UP000050421">
    <property type="component" value="Unassembled WGS sequence"/>
</dbReference>
<dbReference type="InterPro" id="IPR057436">
    <property type="entry name" value="5TMH_Lnb"/>
</dbReference>
<accession>A0A0P7XSL4</accession>
<proteinExistence type="predicted"/>
<name>A0A0P7XSL4_9BACT</name>
<evidence type="ECO:0000313" key="5">
    <source>
        <dbReference type="Proteomes" id="UP000050421"/>
    </source>
</evidence>
<dbReference type="EMBL" id="LJXT01000005">
    <property type="protein sequence ID" value="KPQ19852.1"/>
    <property type="molecule type" value="Genomic_DNA"/>
</dbReference>
<evidence type="ECO:0000256" key="1">
    <source>
        <dbReference type="SAM" id="Phobius"/>
    </source>
</evidence>
<dbReference type="OrthoDB" id="319167at2"/>
<dbReference type="STRING" id="1305737.GCA_000526355_02276"/>
<keyword evidence="1" id="KW-0812">Transmembrane</keyword>
<dbReference type="Pfam" id="PF13387">
    <property type="entry name" value="Lnb_N"/>
    <property type="match status" value="1"/>
</dbReference>
<evidence type="ECO:0000313" key="4">
    <source>
        <dbReference type="EMBL" id="KPQ19852.1"/>
    </source>
</evidence>
<reference evidence="4 5" key="1">
    <citation type="submission" date="2015-09" db="EMBL/GenBank/DDBJ databases">
        <title>Identification and resolution of microdiversity through metagenomic sequencing of parallel consortia.</title>
        <authorList>
            <person name="Nelson W.C."/>
            <person name="Romine M.F."/>
            <person name="Lindemann S.R."/>
        </authorList>
    </citation>
    <scope>NUCLEOTIDE SEQUENCE [LARGE SCALE GENOMIC DNA]</scope>
    <source>
        <strain evidence="4">HL-49</strain>
    </source>
</reference>
<dbReference type="PATRIC" id="fig|1305737.6.peg.929"/>
<evidence type="ECO:0000259" key="3">
    <source>
        <dbReference type="Pfam" id="PF25221"/>
    </source>
</evidence>
<keyword evidence="1" id="KW-0472">Membrane</keyword>
<dbReference type="eggNOG" id="ENOG502Z87C">
    <property type="taxonomic scope" value="Bacteria"/>
</dbReference>
<dbReference type="Pfam" id="PF25221">
    <property type="entry name" value="5TMH_Lnb"/>
    <property type="match status" value="1"/>
</dbReference>
<feature type="transmembrane region" description="Helical" evidence="1">
    <location>
        <begin position="313"/>
        <end position="333"/>
    </location>
</feature>
<gene>
    <name evidence="4" type="ORF">HLUCCX10_01540</name>
</gene>
<protein>
    <submittedName>
        <fullName evidence="4">Uncharacterized protein</fullName>
    </submittedName>
</protein>
<dbReference type="AlphaFoldDB" id="A0A0P7XSL4"/>
<feature type="transmembrane region" description="Helical" evidence="1">
    <location>
        <begin position="258"/>
        <end position="276"/>
    </location>
</feature>
<feature type="transmembrane region" description="Helical" evidence="1">
    <location>
        <begin position="369"/>
        <end position="386"/>
    </location>
</feature>
<comment type="caution">
    <text evidence="4">The sequence shown here is derived from an EMBL/GenBank/DDBJ whole genome shotgun (WGS) entry which is preliminary data.</text>
</comment>
<sequence>MILKKKVLGLIIFLLVGQVYISQAQLYRISLLTCDPGDELYMAFGHSAIRVLDNINGTDYVFNYGTFNFNTPNFYGKFAGGRLDYMLSVSTYADFVATYSREQRSIREQVLDLSLEQEKYMVEFLQVNYLPERRYYRYDFFFDNCATRIRDAMDLVLGDKLVWNDEGADKSEKTFRNLIDEYVLNMPWADLGIDLALGAVIDRDATAQEEQFLPDYMEKAFARASIVGDGPTRPLVKENHVILDFPRQNAAMPSLNPYWLFWLVAVVFTVITYVGFKRKRLFVGFDIALFSILGILGIVVFLLWFATEHSATQWNWNILWAFPGHVILAFALLRKKLKPWVRHYLLAALILADAAVVFWILGFQSFHPSLIPILLVVILRTNYLYYNVEKYKAISA</sequence>
<keyword evidence="1" id="KW-1133">Transmembrane helix</keyword>
<evidence type="ECO:0000259" key="2">
    <source>
        <dbReference type="Pfam" id="PF13387"/>
    </source>
</evidence>
<organism evidence="4 5">
    <name type="scientific">Algoriphagus marincola HL-49</name>
    <dbReference type="NCBI Taxonomy" id="1305737"/>
    <lineage>
        <taxon>Bacteria</taxon>
        <taxon>Pseudomonadati</taxon>
        <taxon>Bacteroidota</taxon>
        <taxon>Cytophagia</taxon>
        <taxon>Cytophagales</taxon>
        <taxon>Cyclobacteriaceae</taxon>
        <taxon>Algoriphagus</taxon>
    </lineage>
</organism>
<feature type="transmembrane region" description="Helical" evidence="1">
    <location>
        <begin position="345"/>
        <end position="363"/>
    </location>
</feature>
<feature type="domain" description="Lnb N-terminal periplasmic" evidence="2">
    <location>
        <begin position="27"/>
        <end position="156"/>
    </location>
</feature>
<dbReference type="InterPro" id="IPR025178">
    <property type="entry name" value="Lnb_N"/>
</dbReference>